<dbReference type="SUPFAM" id="SSF54427">
    <property type="entry name" value="NTF2-like"/>
    <property type="match status" value="1"/>
</dbReference>
<dbReference type="EMBL" id="WNDP01000120">
    <property type="protein sequence ID" value="KAF1020558.1"/>
    <property type="molecule type" value="Genomic_DNA"/>
</dbReference>
<dbReference type="InterPro" id="IPR011944">
    <property type="entry name" value="Steroid_delta5-4_isomerase"/>
</dbReference>
<evidence type="ECO:0000259" key="1">
    <source>
        <dbReference type="Pfam" id="PF14534"/>
    </source>
</evidence>
<feature type="domain" description="DUF4440" evidence="1">
    <location>
        <begin position="10"/>
        <end position="119"/>
    </location>
</feature>
<dbReference type="InterPro" id="IPR027843">
    <property type="entry name" value="DUF4440"/>
</dbReference>
<dbReference type="AlphaFoldDB" id="A0A833TVI1"/>
<sequence length="134" mass="15380">MGDEIEQIEHFISELEAALNAHDAVGYNRHFDKDISWGNPNGGLLRGLESLHAVHKSFLQGSLHQSRFRYVIERAERLSSDIAYVLHVRLTRTNADGTLIESDERCLYVLARRQGVWWLCAGHNTRIHTKQESE</sequence>
<accession>A0A833TVI1</accession>
<evidence type="ECO:0000313" key="2">
    <source>
        <dbReference type="EMBL" id="KAF1020558.1"/>
    </source>
</evidence>
<evidence type="ECO:0000313" key="3">
    <source>
        <dbReference type="Proteomes" id="UP000490535"/>
    </source>
</evidence>
<dbReference type="Proteomes" id="UP000490535">
    <property type="component" value="Unassembled WGS sequence"/>
</dbReference>
<reference evidence="3" key="1">
    <citation type="journal article" date="2020" name="MBio">
        <title>Horizontal gene transfer to a defensive symbiont with a reduced genome amongst a multipartite beetle microbiome.</title>
        <authorList>
            <person name="Waterworth S.C."/>
            <person name="Florez L.V."/>
            <person name="Rees E.R."/>
            <person name="Hertweck C."/>
            <person name="Kaltenpoth M."/>
            <person name="Kwan J.C."/>
        </authorList>
    </citation>
    <scope>NUCLEOTIDE SEQUENCE [LARGE SCALE GENOMIC DNA]</scope>
</reference>
<proteinExistence type="predicted"/>
<name>A0A833TVI1_ACIBZ</name>
<dbReference type="Gene3D" id="3.10.450.50">
    <property type="match status" value="1"/>
</dbReference>
<organism evidence="2 3">
    <name type="scientific">Acinetobacter bereziniae</name>
    <name type="common">Acinetobacter genomosp. 10</name>
    <dbReference type="NCBI Taxonomy" id="106648"/>
    <lineage>
        <taxon>Bacteria</taxon>
        <taxon>Pseudomonadati</taxon>
        <taxon>Pseudomonadota</taxon>
        <taxon>Gammaproteobacteria</taxon>
        <taxon>Moraxellales</taxon>
        <taxon>Moraxellaceae</taxon>
        <taxon>Acinetobacter</taxon>
    </lineage>
</organism>
<dbReference type="InterPro" id="IPR032710">
    <property type="entry name" value="NTF2-like_dom_sf"/>
</dbReference>
<comment type="caution">
    <text evidence="2">The sequence shown here is derived from an EMBL/GenBank/DDBJ whole genome shotgun (WGS) entry which is preliminary data.</text>
</comment>
<protein>
    <recommendedName>
        <fullName evidence="1">DUF4440 domain-containing protein</fullName>
    </recommendedName>
</protein>
<dbReference type="Pfam" id="PF14534">
    <property type="entry name" value="DUF4440"/>
    <property type="match status" value="1"/>
</dbReference>
<gene>
    <name evidence="2" type="ORF">GAK29_03610</name>
</gene>
<dbReference type="NCBIfam" id="TIGR02246">
    <property type="entry name" value="SgcJ/EcaC family oxidoreductase"/>
    <property type="match status" value="1"/>
</dbReference>